<dbReference type="SUPFAM" id="SSF56784">
    <property type="entry name" value="HAD-like"/>
    <property type="match status" value="1"/>
</dbReference>
<comment type="caution">
    <text evidence="1">The sequence shown here is derived from an EMBL/GenBank/DDBJ whole genome shotgun (WGS) entry which is preliminary data.</text>
</comment>
<reference evidence="1" key="1">
    <citation type="submission" date="2020-10" db="EMBL/GenBank/DDBJ databases">
        <title>Microbiome of the Black Sea water column analyzed by genome centric metagenomics.</title>
        <authorList>
            <person name="Cabello-Yeves P.J."/>
            <person name="Callieri C."/>
            <person name="Picazo A."/>
            <person name="Mehrshad M."/>
            <person name="Haro-Moreno J.M."/>
            <person name="Roda-Garcia J."/>
            <person name="Dzembekova N."/>
            <person name="Slabakova V."/>
            <person name="Slabakova N."/>
            <person name="Moncheva S."/>
            <person name="Rodriguez-Valera F."/>
        </authorList>
    </citation>
    <scope>NUCLEOTIDE SEQUENCE</scope>
    <source>
        <strain evidence="1">BS307-5m-G5</strain>
    </source>
</reference>
<protein>
    <recommendedName>
        <fullName evidence="3">HAD family hydrolase</fullName>
    </recommendedName>
</protein>
<gene>
    <name evidence="1" type="ORF">ISQ19_03105</name>
</gene>
<dbReference type="AlphaFoldDB" id="A0A937L2S8"/>
<name>A0A937L2S8_9PROT</name>
<accession>A0A937L2S8</accession>
<dbReference type="EMBL" id="JADHOK010000026">
    <property type="protein sequence ID" value="MBL6761666.1"/>
    <property type="molecule type" value="Genomic_DNA"/>
</dbReference>
<evidence type="ECO:0000313" key="2">
    <source>
        <dbReference type="Proteomes" id="UP000785783"/>
    </source>
</evidence>
<dbReference type="InterPro" id="IPR036412">
    <property type="entry name" value="HAD-like_sf"/>
</dbReference>
<dbReference type="Proteomes" id="UP000785783">
    <property type="component" value="Unassembled WGS sequence"/>
</dbReference>
<evidence type="ECO:0000313" key="1">
    <source>
        <dbReference type="EMBL" id="MBL6761666.1"/>
    </source>
</evidence>
<sequence>MSKIEPHIMSQLEALTLEPTRPLIVTDADEVLLKFMQRVEVYLESIGLWIDLKNFGLTNNIKSRETNEPVQIPTLIDDFFAAETPHIEAADGAADTLAALSAHAQIIVLTNLPGDHKQARIDNLKGHGMNYPVVVNSGLKGPPVKWLADKVEAPVFFLDDIPHNINSVAEDAPHVHCIHFIADPRLQKLIGKADGATARIDVWAEVHDYIAGHITAD</sequence>
<evidence type="ECO:0008006" key="3">
    <source>
        <dbReference type="Google" id="ProtNLM"/>
    </source>
</evidence>
<proteinExistence type="predicted"/>
<organism evidence="1 2">
    <name type="scientific">PS1 clade bacterium</name>
    <dbReference type="NCBI Taxonomy" id="2175152"/>
    <lineage>
        <taxon>Bacteria</taxon>
        <taxon>Pseudomonadati</taxon>
        <taxon>Pseudomonadota</taxon>
        <taxon>Alphaproteobacteria</taxon>
        <taxon>PS1 clade</taxon>
    </lineage>
</organism>